<feature type="transmembrane region" description="Helical" evidence="1">
    <location>
        <begin position="12"/>
        <end position="30"/>
    </location>
</feature>
<evidence type="ECO:0000256" key="1">
    <source>
        <dbReference type="SAM" id="Phobius"/>
    </source>
</evidence>
<keyword evidence="1" id="KW-0812">Transmembrane</keyword>
<sequence length="126" mass="14043">MPYEALKHIHMTTIGLSVALLLLRFVWVMRGSAMMQQKWVKVLPHVVDTLLLLSGIVLMITTGWMPLRDAWLTEKLIALVAYIVLGAIALKAPKGKLFKSFAMLGALGWVYYMAVLAMTKQAMLLG</sequence>
<feature type="transmembrane region" description="Helical" evidence="1">
    <location>
        <begin position="70"/>
        <end position="90"/>
    </location>
</feature>
<dbReference type="InterPro" id="IPR007360">
    <property type="entry name" value="SirB"/>
</dbReference>
<keyword evidence="3" id="KW-1185">Reference proteome</keyword>
<dbReference type="Pfam" id="PF04247">
    <property type="entry name" value="SirB"/>
    <property type="match status" value="1"/>
</dbReference>
<dbReference type="PANTHER" id="PTHR39594">
    <property type="entry name" value="PROTEIN YCHQ"/>
    <property type="match status" value="1"/>
</dbReference>
<keyword evidence="1" id="KW-1133">Transmembrane helix</keyword>
<dbReference type="Proteomes" id="UP001499988">
    <property type="component" value="Unassembled WGS sequence"/>
</dbReference>
<reference evidence="3" key="1">
    <citation type="journal article" date="2019" name="Int. J. Syst. Evol. Microbiol.">
        <title>The Global Catalogue of Microorganisms (GCM) 10K type strain sequencing project: providing services to taxonomists for standard genome sequencing and annotation.</title>
        <authorList>
            <consortium name="The Broad Institute Genomics Platform"/>
            <consortium name="The Broad Institute Genome Sequencing Center for Infectious Disease"/>
            <person name="Wu L."/>
            <person name="Ma J."/>
        </authorList>
    </citation>
    <scope>NUCLEOTIDE SEQUENCE [LARGE SCALE GENOMIC DNA]</scope>
    <source>
        <strain evidence="3">JCM 18401</strain>
    </source>
</reference>
<gene>
    <name evidence="2" type="ORF">GCM10023333_07530</name>
</gene>
<keyword evidence="1" id="KW-0472">Membrane</keyword>
<dbReference type="PIRSF" id="PIRSF005610">
    <property type="entry name" value="SirB"/>
    <property type="match status" value="1"/>
</dbReference>
<feature type="transmembrane region" description="Helical" evidence="1">
    <location>
        <begin position="42"/>
        <end position="64"/>
    </location>
</feature>
<proteinExistence type="predicted"/>
<dbReference type="PANTHER" id="PTHR39594:SF1">
    <property type="entry name" value="PROTEIN YCHQ"/>
    <property type="match status" value="1"/>
</dbReference>
<protein>
    <submittedName>
        <fullName evidence="2">SirB2 family protein</fullName>
    </submittedName>
</protein>
<name>A0ABP9EH47_9GAMM</name>
<dbReference type="RefSeq" id="WP_345333565.1">
    <property type="nucleotide sequence ID" value="NZ_BAABJZ010000008.1"/>
</dbReference>
<evidence type="ECO:0000313" key="2">
    <source>
        <dbReference type="EMBL" id="GAA4876731.1"/>
    </source>
</evidence>
<comment type="caution">
    <text evidence="2">The sequence shown here is derived from an EMBL/GenBank/DDBJ whole genome shotgun (WGS) entry which is preliminary data.</text>
</comment>
<feature type="transmembrane region" description="Helical" evidence="1">
    <location>
        <begin position="97"/>
        <end position="118"/>
    </location>
</feature>
<evidence type="ECO:0000313" key="3">
    <source>
        <dbReference type="Proteomes" id="UP001499988"/>
    </source>
</evidence>
<organism evidence="2 3">
    <name type="scientific">Ferrimonas pelagia</name>
    <dbReference type="NCBI Taxonomy" id="1177826"/>
    <lineage>
        <taxon>Bacteria</taxon>
        <taxon>Pseudomonadati</taxon>
        <taxon>Pseudomonadota</taxon>
        <taxon>Gammaproteobacteria</taxon>
        <taxon>Alteromonadales</taxon>
        <taxon>Ferrimonadaceae</taxon>
        <taxon>Ferrimonas</taxon>
    </lineage>
</organism>
<dbReference type="EMBL" id="BAABJZ010000008">
    <property type="protein sequence ID" value="GAA4876731.1"/>
    <property type="molecule type" value="Genomic_DNA"/>
</dbReference>
<accession>A0ABP9EH47</accession>